<name>A0A382KQT0_9ZZZZ</name>
<feature type="region of interest" description="Disordered" evidence="1">
    <location>
        <begin position="1"/>
        <end position="23"/>
    </location>
</feature>
<evidence type="ECO:0000313" key="2">
    <source>
        <dbReference type="EMBL" id="SVC25247.1"/>
    </source>
</evidence>
<dbReference type="AlphaFoldDB" id="A0A382KQT0"/>
<feature type="non-terminal residue" evidence="2">
    <location>
        <position position="1"/>
    </location>
</feature>
<gene>
    <name evidence="2" type="ORF">METZ01_LOCUS278101</name>
</gene>
<dbReference type="EMBL" id="UINC01081418">
    <property type="protein sequence ID" value="SVC25247.1"/>
    <property type="molecule type" value="Genomic_DNA"/>
</dbReference>
<organism evidence="2">
    <name type="scientific">marine metagenome</name>
    <dbReference type="NCBI Taxonomy" id="408172"/>
    <lineage>
        <taxon>unclassified sequences</taxon>
        <taxon>metagenomes</taxon>
        <taxon>ecological metagenomes</taxon>
    </lineage>
</organism>
<accession>A0A382KQT0</accession>
<protein>
    <submittedName>
        <fullName evidence="2">Uncharacterized protein</fullName>
    </submittedName>
</protein>
<evidence type="ECO:0000256" key="1">
    <source>
        <dbReference type="SAM" id="MobiDB-lite"/>
    </source>
</evidence>
<proteinExistence type="predicted"/>
<reference evidence="2" key="1">
    <citation type="submission" date="2018-05" db="EMBL/GenBank/DDBJ databases">
        <authorList>
            <person name="Lanie J.A."/>
            <person name="Ng W.-L."/>
            <person name="Kazmierczak K.M."/>
            <person name="Andrzejewski T.M."/>
            <person name="Davidsen T.M."/>
            <person name="Wayne K.J."/>
            <person name="Tettelin H."/>
            <person name="Glass J.I."/>
            <person name="Rusch D."/>
            <person name="Podicherti R."/>
            <person name="Tsui H.-C.T."/>
            <person name="Winkler M.E."/>
        </authorList>
    </citation>
    <scope>NUCLEOTIDE SEQUENCE</scope>
</reference>
<sequence>GPGDDISESGVGGRSRNSHVYLQ</sequence>